<proteinExistence type="inferred from homology"/>
<protein>
    <recommendedName>
        <fullName evidence="4">Flagellar hook protein FlgE</fullName>
    </recommendedName>
</protein>
<evidence type="ECO:0000313" key="7">
    <source>
        <dbReference type="EMBL" id="RGP38669.1"/>
    </source>
</evidence>
<gene>
    <name evidence="7" type="ORF">D1012_00615</name>
</gene>
<dbReference type="InterPro" id="IPR037058">
    <property type="entry name" value="Falgellar_hook_FlgE_sf"/>
</dbReference>
<sequence>MTISSSLNAGVAGLNANATKLSTISDNIANSSTYGYKRAAADFESMVISNARGAGKYSAGGVRAASHRLIDERGGIVGTSNALDMAVSGRGMLPVIPSVRMGEGAMGTQPMIMTTTGSFRMDESGVVRTESGLVLLGWPANIRGEIPTFPRDSMAGLQPVIINANQTAADPTTMVNLGVNLPATDTNVGAAGAPIPLPVEYYSNLGTAEKLDITFTPTVPVAPATAASNTWTMVIRDSASAGAIVGQYTLAFDDTRGAGGTLATVTTVTGGAYDAANGTVALTVAGGPMTLTIGSPGEPGGLTQLADTFVPTGITKDGSPVGSLTGVEVDENGYILATYDTGFVRRIFQIPLVDVPNLNGLTPMNNQTFQVSPQSGAFFLWNAGDGPTGSVAGFSREVSATDVAAELTALITTQRAYSSNAKVIQTVDEMLQETTNIKR</sequence>
<evidence type="ECO:0000256" key="4">
    <source>
        <dbReference type="RuleBase" id="RU362116"/>
    </source>
</evidence>
<name>A0A411Z6J4_9RHOB</name>
<dbReference type="PANTHER" id="PTHR30435">
    <property type="entry name" value="FLAGELLAR PROTEIN"/>
    <property type="match status" value="1"/>
</dbReference>
<dbReference type="Gene3D" id="2.60.98.20">
    <property type="entry name" value="Flagellar hook protein FlgE"/>
    <property type="match status" value="1"/>
</dbReference>
<accession>A0A411Z6J4</accession>
<reference evidence="7 8" key="1">
    <citation type="submission" date="2018-08" db="EMBL/GenBank/DDBJ databases">
        <title>Flavobacterium tibetense sp. nov., isolated from a wetland YonghuCo on Tibetan Plateau.</title>
        <authorList>
            <person name="Phurbu D."/>
            <person name="Lu H."/>
            <person name="Xing P."/>
        </authorList>
    </citation>
    <scope>NUCLEOTIDE SEQUENCE [LARGE SCALE GENOMIC DNA]</scope>
    <source>
        <strain evidence="7 8">DJC</strain>
    </source>
</reference>
<dbReference type="InterPro" id="IPR019776">
    <property type="entry name" value="Flagellar_basal_body_rod_CS"/>
</dbReference>
<keyword evidence="3 4" id="KW-0975">Bacterial flagellum</keyword>
<dbReference type="GO" id="GO:0071978">
    <property type="term" value="P:bacterial-type flagellum-dependent swarming motility"/>
    <property type="evidence" value="ECO:0007669"/>
    <property type="project" value="TreeGrafter"/>
</dbReference>
<keyword evidence="8" id="KW-1185">Reference proteome</keyword>
<dbReference type="OrthoDB" id="8372879at2"/>
<dbReference type="Pfam" id="PF00460">
    <property type="entry name" value="Flg_bb_rod"/>
    <property type="match status" value="1"/>
</dbReference>
<dbReference type="PANTHER" id="PTHR30435:SF1">
    <property type="entry name" value="FLAGELLAR HOOK PROTEIN FLGE"/>
    <property type="match status" value="1"/>
</dbReference>
<evidence type="ECO:0000259" key="6">
    <source>
        <dbReference type="Pfam" id="PF06429"/>
    </source>
</evidence>
<dbReference type="AlphaFoldDB" id="A0A411Z6J4"/>
<keyword evidence="7" id="KW-0969">Cilium</keyword>
<comment type="function">
    <text evidence="4">A flexible structure which links the flagellar filament to the drive apparatus in the basal body.</text>
</comment>
<evidence type="ECO:0000313" key="8">
    <source>
        <dbReference type="Proteomes" id="UP000284547"/>
    </source>
</evidence>
<evidence type="ECO:0000256" key="2">
    <source>
        <dbReference type="ARBA" id="ARBA00009677"/>
    </source>
</evidence>
<evidence type="ECO:0000259" key="5">
    <source>
        <dbReference type="Pfam" id="PF00460"/>
    </source>
</evidence>
<dbReference type="PROSITE" id="PS00588">
    <property type="entry name" value="FLAGELLA_BB_ROD"/>
    <property type="match status" value="1"/>
</dbReference>
<dbReference type="InterPro" id="IPR010930">
    <property type="entry name" value="Flg_bb/hook_C_dom"/>
</dbReference>
<dbReference type="InterPro" id="IPR020013">
    <property type="entry name" value="Flagellar_FlgE/F/G"/>
</dbReference>
<dbReference type="RefSeq" id="WP_118149415.1">
    <property type="nucleotide sequence ID" value="NZ_QWEY01000001.1"/>
</dbReference>
<feature type="domain" description="Flagellar basal-body/hook protein C-terminal" evidence="6">
    <location>
        <begin position="397"/>
        <end position="437"/>
    </location>
</feature>
<dbReference type="InterPro" id="IPR037925">
    <property type="entry name" value="FlgE/F/G-like"/>
</dbReference>
<evidence type="ECO:0000256" key="1">
    <source>
        <dbReference type="ARBA" id="ARBA00004117"/>
    </source>
</evidence>
<dbReference type="GO" id="GO:0005829">
    <property type="term" value="C:cytosol"/>
    <property type="evidence" value="ECO:0007669"/>
    <property type="project" value="TreeGrafter"/>
</dbReference>
<evidence type="ECO:0000256" key="3">
    <source>
        <dbReference type="ARBA" id="ARBA00023143"/>
    </source>
</evidence>
<dbReference type="Pfam" id="PF06429">
    <property type="entry name" value="Flg_bbr_C"/>
    <property type="match status" value="1"/>
</dbReference>
<comment type="similarity">
    <text evidence="2 4">Belongs to the flagella basal body rod proteins family.</text>
</comment>
<dbReference type="GO" id="GO:0009425">
    <property type="term" value="C:bacterial-type flagellum basal body"/>
    <property type="evidence" value="ECO:0007669"/>
    <property type="project" value="UniProtKB-SubCell"/>
</dbReference>
<comment type="subcellular location">
    <subcellularLocation>
        <location evidence="1 4">Bacterial flagellum basal body</location>
    </subcellularLocation>
</comment>
<comment type="caution">
    <text evidence="7">The sequence shown here is derived from an EMBL/GenBank/DDBJ whole genome shotgun (WGS) entry which is preliminary data.</text>
</comment>
<dbReference type="NCBIfam" id="TIGR03506">
    <property type="entry name" value="FlgEFG_subfam"/>
    <property type="match status" value="1"/>
</dbReference>
<dbReference type="GO" id="GO:0009424">
    <property type="term" value="C:bacterial-type flagellum hook"/>
    <property type="evidence" value="ECO:0007669"/>
    <property type="project" value="TreeGrafter"/>
</dbReference>
<dbReference type="Proteomes" id="UP000284547">
    <property type="component" value="Unassembled WGS sequence"/>
</dbReference>
<dbReference type="InterPro" id="IPR001444">
    <property type="entry name" value="Flag_bb_rod_N"/>
</dbReference>
<organism evidence="7 8">
    <name type="scientific">Pseudotabrizicola alkalilacus</name>
    <dbReference type="NCBI Taxonomy" id="2305252"/>
    <lineage>
        <taxon>Bacteria</taxon>
        <taxon>Pseudomonadati</taxon>
        <taxon>Pseudomonadota</taxon>
        <taxon>Alphaproteobacteria</taxon>
        <taxon>Rhodobacterales</taxon>
        <taxon>Paracoccaceae</taxon>
        <taxon>Pseudotabrizicola</taxon>
    </lineage>
</organism>
<dbReference type="SUPFAM" id="SSF117143">
    <property type="entry name" value="Flagellar hook protein flgE"/>
    <property type="match status" value="1"/>
</dbReference>
<dbReference type="EMBL" id="QWEY01000001">
    <property type="protein sequence ID" value="RGP38669.1"/>
    <property type="molecule type" value="Genomic_DNA"/>
</dbReference>
<keyword evidence="7" id="KW-0966">Cell projection</keyword>
<feature type="domain" description="Flagellar basal body rod protein N-terminal" evidence="5">
    <location>
        <begin position="7"/>
        <end position="37"/>
    </location>
</feature>
<keyword evidence="7" id="KW-0282">Flagellum</keyword>